<dbReference type="AlphaFoldDB" id="A0A319BEL0"/>
<gene>
    <name evidence="1" type="ORF">BO88DRAFT_246509</name>
</gene>
<dbReference type="GeneID" id="37206770"/>
<evidence type="ECO:0000313" key="2">
    <source>
        <dbReference type="Proteomes" id="UP000248405"/>
    </source>
</evidence>
<dbReference type="EMBL" id="KZ821619">
    <property type="protein sequence ID" value="PYH71165.1"/>
    <property type="molecule type" value="Genomic_DNA"/>
</dbReference>
<sequence length="89" mass="10469">MAGVLPPHHKYPKAFKAKAFFNCSYRHHFLDCTAFLIYFFPVLYTIRCCYLQPSSRQLPHPDSLFELIFKPCLVKDISSWMGAKRALWI</sequence>
<dbReference type="RefSeq" id="XP_025564959.1">
    <property type="nucleotide sequence ID" value="XM_025702178.1"/>
</dbReference>
<keyword evidence="2" id="KW-1185">Reference proteome</keyword>
<evidence type="ECO:0000313" key="1">
    <source>
        <dbReference type="EMBL" id="PYH71165.1"/>
    </source>
</evidence>
<reference evidence="1" key="1">
    <citation type="submission" date="2016-12" db="EMBL/GenBank/DDBJ databases">
        <title>The genomes of Aspergillus section Nigri reveals drivers in fungal speciation.</title>
        <authorList>
            <consortium name="DOE Joint Genome Institute"/>
            <person name="Vesth T.C."/>
            <person name="Nybo J."/>
            <person name="Theobald S."/>
            <person name="Brandl J."/>
            <person name="Frisvad J.C."/>
            <person name="Nielsen K.F."/>
            <person name="Lyhne E.K."/>
            <person name="Kogle M.E."/>
            <person name="Kuo A."/>
            <person name="Riley R."/>
            <person name="Clum A."/>
            <person name="Nolan M."/>
            <person name="Lipzen A."/>
            <person name="Salamov A."/>
            <person name="Henrissat B."/>
            <person name="Wiebenga A."/>
            <person name="De Vries R.P."/>
            <person name="Grigoriev I.V."/>
            <person name="Mortensen U.H."/>
            <person name="Andersen M.R."/>
            <person name="Baker S.E."/>
        </authorList>
    </citation>
    <scope>NUCLEOTIDE SEQUENCE [LARGE SCALE GENOMIC DNA]</scope>
    <source>
        <strain evidence="1">CBS 113365</strain>
    </source>
</reference>
<name>A0A319BEL0_ASPVC</name>
<protein>
    <submittedName>
        <fullName evidence="1">Uncharacterized protein</fullName>
    </submittedName>
</protein>
<proteinExistence type="predicted"/>
<accession>A0A319BEL0</accession>
<dbReference type="Proteomes" id="UP000248405">
    <property type="component" value="Unassembled WGS sequence"/>
</dbReference>
<organism evidence="1 2">
    <name type="scientific">Aspergillus vadensis (strain CBS 113365 / IMI 142717 / IBT 24658)</name>
    <dbReference type="NCBI Taxonomy" id="1448311"/>
    <lineage>
        <taxon>Eukaryota</taxon>
        <taxon>Fungi</taxon>
        <taxon>Dikarya</taxon>
        <taxon>Ascomycota</taxon>
        <taxon>Pezizomycotina</taxon>
        <taxon>Eurotiomycetes</taxon>
        <taxon>Eurotiomycetidae</taxon>
        <taxon>Eurotiales</taxon>
        <taxon>Aspergillaceae</taxon>
        <taxon>Aspergillus</taxon>
        <taxon>Aspergillus subgen. Circumdati</taxon>
    </lineage>
</organism>